<comment type="caution">
    <text evidence="2">The sequence shown here is derived from an EMBL/GenBank/DDBJ whole genome shotgun (WGS) entry which is preliminary data.</text>
</comment>
<feature type="region of interest" description="Disordered" evidence="1">
    <location>
        <begin position="104"/>
        <end position="140"/>
    </location>
</feature>
<feature type="compositionally biased region" description="Low complexity" evidence="1">
    <location>
        <begin position="356"/>
        <end position="368"/>
    </location>
</feature>
<feature type="compositionally biased region" description="Basic and acidic residues" evidence="1">
    <location>
        <begin position="131"/>
        <end position="140"/>
    </location>
</feature>
<sequence>MPPAAPPPPPAPPLPPAEPPAPPLPKSVPPALEKTKQNNTTPQGIETNDLLAAVRKRQQRMDIEGPKISALPEKKGDSSVIDAIETKLQKTKKLQSAKLAFSSDNIGKTPEMKPKVAKPVEPKATVNDVKSTMERQPPKVDIKPIKSVAVKGKEPTKIMSTVNGVLSKHLLNWSTPKTENKENSVSSPRGTDYVAFSRKSSQDYLQKKQVRLHCVTATNNSPKTVSKPADRSKSPAKTIPTSPLIAQSTTNTTKVPIRDQNKNIITTGVPNDRTKVFSSVSQIPNDRIASINKAEQSKVNMNGKVSNEKLSVKGVTVESSVTDKSSLPPPPEFGDSVQLEIIPPPMGFDSEEDNESLVSSVSTVSTLSDDQADSGYGRQRHNYEELIAPPPPGFGDSNSNQGYDTIPSVIPPPQALGRKT</sequence>
<organism evidence="2 3">
    <name type="scientific">Mytilus edulis</name>
    <name type="common">Blue mussel</name>
    <dbReference type="NCBI Taxonomy" id="6550"/>
    <lineage>
        <taxon>Eukaryota</taxon>
        <taxon>Metazoa</taxon>
        <taxon>Spiralia</taxon>
        <taxon>Lophotrochozoa</taxon>
        <taxon>Mollusca</taxon>
        <taxon>Bivalvia</taxon>
        <taxon>Autobranchia</taxon>
        <taxon>Pteriomorphia</taxon>
        <taxon>Mytilida</taxon>
        <taxon>Mytiloidea</taxon>
        <taxon>Mytilidae</taxon>
        <taxon>Mytilinae</taxon>
        <taxon>Mytilus</taxon>
    </lineage>
</organism>
<evidence type="ECO:0000256" key="1">
    <source>
        <dbReference type="SAM" id="MobiDB-lite"/>
    </source>
</evidence>
<reference evidence="2" key="1">
    <citation type="submission" date="2021-03" db="EMBL/GenBank/DDBJ databases">
        <authorList>
            <person name="Bekaert M."/>
        </authorList>
    </citation>
    <scope>NUCLEOTIDE SEQUENCE</scope>
</reference>
<protein>
    <submittedName>
        <fullName evidence="2">Uncharacterized protein</fullName>
    </submittedName>
</protein>
<gene>
    <name evidence="2" type="ORF">MEDL_53257</name>
</gene>
<evidence type="ECO:0000313" key="2">
    <source>
        <dbReference type="EMBL" id="CAG2241122.1"/>
    </source>
</evidence>
<feature type="region of interest" description="Disordered" evidence="1">
    <location>
        <begin position="1"/>
        <end position="48"/>
    </location>
</feature>
<feature type="compositionally biased region" description="Basic and acidic residues" evidence="1">
    <location>
        <begin position="110"/>
        <end position="121"/>
    </location>
</feature>
<keyword evidence="3" id="KW-1185">Reference proteome</keyword>
<feature type="compositionally biased region" description="Polar residues" evidence="1">
    <location>
        <begin position="37"/>
        <end position="46"/>
    </location>
</feature>
<dbReference type="AlphaFoldDB" id="A0A8S3UC24"/>
<dbReference type="EMBL" id="CAJPWZ010002579">
    <property type="protein sequence ID" value="CAG2241122.1"/>
    <property type="molecule type" value="Genomic_DNA"/>
</dbReference>
<dbReference type="Proteomes" id="UP000683360">
    <property type="component" value="Unassembled WGS sequence"/>
</dbReference>
<evidence type="ECO:0000313" key="3">
    <source>
        <dbReference type="Proteomes" id="UP000683360"/>
    </source>
</evidence>
<feature type="region of interest" description="Disordered" evidence="1">
    <location>
        <begin position="219"/>
        <end position="242"/>
    </location>
</feature>
<proteinExistence type="predicted"/>
<name>A0A8S3UC24_MYTED</name>
<feature type="region of interest" description="Disordered" evidence="1">
    <location>
        <begin position="320"/>
        <end position="420"/>
    </location>
</feature>
<accession>A0A8S3UC24</accession>
<feature type="compositionally biased region" description="Pro residues" evidence="1">
    <location>
        <begin position="1"/>
        <end position="28"/>
    </location>
</feature>